<gene>
    <name evidence="2" type="ORF">ALQ64_01964</name>
</gene>
<dbReference type="Pfam" id="PF12293">
    <property type="entry name" value="T4BSS_DotH_IcmK"/>
    <property type="match status" value="1"/>
</dbReference>
<accession>A0A3M3LQ56</accession>
<dbReference type="AlphaFoldDB" id="A0A3M3LQ56"/>
<protein>
    <submittedName>
        <fullName evidence="2">Uncharacterized protein</fullName>
    </submittedName>
</protein>
<dbReference type="EMBL" id="RBOW01000228">
    <property type="protein sequence ID" value="RMN37397.1"/>
    <property type="molecule type" value="Genomic_DNA"/>
</dbReference>
<comment type="caution">
    <text evidence="2">The sequence shown here is derived from an EMBL/GenBank/DDBJ whole genome shotgun (WGS) entry which is preliminary data.</text>
</comment>
<organism evidence="2 3">
    <name type="scientific">Pseudomonas cannabina</name>
    <dbReference type="NCBI Taxonomy" id="86840"/>
    <lineage>
        <taxon>Bacteria</taxon>
        <taxon>Pseudomonadati</taxon>
        <taxon>Pseudomonadota</taxon>
        <taxon>Gammaproteobacteria</taxon>
        <taxon>Pseudomonadales</taxon>
        <taxon>Pseudomonadaceae</taxon>
        <taxon>Pseudomonas</taxon>
    </lineage>
</organism>
<sequence>MMTTLLSRSQRGLDMKYFKAIVLIPLSVFCLTSTGLCYAEDDVNAEPPVVEQQRAGSAIVQRGRAAMIADPQTILNLRKDMQQSAAARRAPILDEFEPGIPQEILDIDEMFELSQRLDQTTPKVFLAKFQSTAISFVDAYGKPWPIRKVASYLNGLVAIEKAVPERNGPAKEGEESSQGTDLNDPQAGSITVTALKHGVVGNITVYLYNLSTPISINLVGKAAMYHKTATIKIDDAGPQTDVSRIHENDGVVIGSKADADLNNALYGVSPLGSETMVVQGVEGKAWLKGDFIYLMTPVAVFSPQIFGASHGNGKYRAYKLAKTTEAIGTNTDGKTVVIKIMRHPSSDISEQNGLGGGTFK</sequence>
<evidence type="ECO:0000313" key="2">
    <source>
        <dbReference type="EMBL" id="RMN37397.1"/>
    </source>
</evidence>
<proteinExistence type="predicted"/>
<feature type="compositionally biased region" description="Basic and acidic residues" evidence="1">
    <location>
        <begin position="165"/>
        <end position="174"/>
    </location>
</feature>
<reference evidence="2 3" key="1">
    <citation type="submission" date="2018-08" db="EMBL/GenBank/DDBJ databases">
        <title>Recombination of ecologically and evolutionarily significant loci maintains genetic cohesion in the Pseudomonas syringae species complex.</title>
        <authorList>
            <person name="Dillon M."/>
            <person name="Thakur S."/>
            <person name="Almeida R.N.D."/>
            <person name="Weir B.S."/>
            <person name="Guttman D.S."/>
        </authorList>
    </citation>
    <scope>NUCLEOTIDE SEQUENCE [LARGE SCALE GENOMIC DNA]</scope>
    <source>
        <strain evidence="2 3">ICMP 2821</strain>
    </source>
</reference>
<dbReference type="Proteomes" id="UP000281372">
    <property type="component" value="Unassembled WGS sequence"/>
</dbReference>
<dbReference type="InterPro" id="IPR022073">
    <property type="entry name" value="T4BSS_DotH_IcmK"/>
</dbReference>
<evidence type="ECO:0000256" key="1">
    <source>
        <dbReference type="SAM" id="MobiDB-lite"/>
    </source>
</evidence>
<evidence type="ECO:0000313" key="3">
    <source>
        <dbReference type="Proteomes" id="UP000281372"/>
    </source>
</evidence>
<feature type="compositionally biased region" description="Polar residues" evidence="1">
    <location>
        <begin position="176"/>
        <end position="185"/>
    </location>
</feature>
<feature type="region of interest" description="Disordered" evidence="1">
    <location>
        <begin position="165"/>
        <end position="185"/>
    </location>
</feature>
<name>A0A3M3LQ56_PSECA</name>